<reference evidence="2 3" key="1">
    <citation type="submission" date="2018-05" db="EMBL/GenBank/DDBJ databases">
        <title>The draft genome of strain NS-104.</title>
        <authorList>
            <person name="Hang P."/>
            <person name="Jiang J."/>
        </authorList>
    </citation>
    <scope>NUCLEOTIDE SEQUENCE [LARGE SCALE GENOMIC DNA]</scope>
    <source>
        <strain evidence="2 3">NS-104</strain>
    </source>
</reference>
<proteinExistence type="predicted"/>
<dbReference type="EMBL" id="QFBC01000003">
    <property type="protein sequence ID" value="PWE56801.1"/>
    <property type="molecule type" value="Genomic_DNA"/>
</dbReference>
<dbReference type="AlphaFoldDB" id="A0A2U2DU37"/>
<keyword evidence="1" id="KW-0812">Transmembrane</keyword>
<keyword evidence="1" id="KW-1133">Transmembrane helix</keyword>
<gene>
    <name evidence="2" type="ORF">DEM27_10590</name>
</gene>
<name>A0A2U2DU37_9HYPH</name>
<keyword evidence="3" id="KW-1185">Reference proteome</keyword>
<evidence type="ECO:0000313" key="3">
    <source>
        <dbReference type="Proteomes" id="UP000245252"/>
    </source>
</evidence>
<accession>A0A2U2DU37</accession>
<dbReference type="RefSeq" id="WP_109458176.1">
    <property type="nucleotide sequence ID" value="NZ_QFBC01000003.1"/>
</dbReference>
<sequence>MTCNLRHHNECGCAGQCEADQYGHLLHAKSVSHLIMQAILFISLVAMLATVLGSAFVRTDRQLEIQARV</sequence>
<keyword evidence="1" id="KW-0472">Membrane</keyword>
<comment type="caution">
    <text evidence="2">The sequence shown here is derived from an EMBL/GenBank/DDBJ whole genome shotgun (WGS) entry which is preliminary data.</text>
</comment>
<protein>
    <submittedName>
        <fullName evidence="2">Uncharacterized protein</fullName>
    </submittedName>
</protein>
<evidence type="ECO:0000256" key="1">
    <source>
        <dbReference type="SAM" id="Phobius"/>
    </source>
</evidence>
<feature type="transmembrane region" description="Helical" evidence="1">
    <location>
        <begin position="34"/>
        <end position="57"/>
    </location>
</feature>
<organism evidence="2 3">
    <name type="scientific">Metarhizobium album</name>
    <dbReference type="NCBI Taxonomy" id="2182425"/>
    <lineage>
        <taxon>Bacteria</taxon>
        <taxon>Pseudomonadati</taxon>
        <taxon>Pseudomonadota</taxon>
        <taxon>Alphaproteobacteria</taxon>
        <taxon>Hyphomicrobiales</taxon>
        <taxon>Rhizobiaceae</taxon>
        <taxon>Metarhizobium</taxon>
    </lineage>
</organism>
<dbReference type="Proteomes" id="UP000245252">
    <property type="component" value="Unassembled WGS sequence"/>
</dbReference>
<evidence type="ECO:0000313" key="2">
    <source>
        <dbReference type="EMBL" id="PWE56801.1"/>
    </source>
</evidence>